<organism evidence="2">
    <name type="scientific">Musca domestica</name>
    <name type="common">House fly</name>
    <dbReference type="NCBI Taxonomy" id="7370"/>
    <lineage>
        <taxon>Eukaryota</taxon>
        <taxon>Metazoa</taxon>
        <taxon>Ecdysozoa</taxon>
        <taxon>Arthropoda</taxon>
        <taxon>Hexapoda</taxon>
        <taxon>Insecta</taxon>
        <taxon>Pterygota</taxon>
        <taxon>Neoptera</taxon>
        <taxon>Endopterygota</taxon>
        <taxon>Diptera</taxon>
        <taxon>Brachycera</taxon>
        <taxon>Muscomorpha</taxon>
        <taxon>Muscoidea</taxon>
        <taxon>Muscidae</taxon>
        <taxon>Musca</taxon>
    </lineage>
</organism>
<protein>
    <submittedName>
        <fullName evidence="2">Uncharacterized protein</fullName>
    </submittedName>
</protein>
<name>A0A1I8NA07_MUSDO</name>
<sequence length="292" mass="31798">MSMHIIIIVSVMCFYQTKVDIYPILGSLLGVDTNNSNEQSPNNSNNDLFQNYGYLNNNITIHATGRGGSGTANPSGTASEGNSNANNLNSNPNGGAAAAAALAGLNASGSILINALSGGGGGASNLMERDDYMQCKHCKRFYKSVQKLQEHVRKYCLKEKKYKCVSCEYRSRRKDHVLRHAKRKHCDLYEQYRDDEDALFVIRTEDDGDDQMGGRYDTDVDYDATMEDYLVPSVTMGIGSGSVLSGNGGGSGSGNNMDTSMGFKFGCRDLTITAVPIMQESDDDDDDYDEDD</sequence>
<feature type="compositionally biased region" description="Low complexity" evidence="1">
    <location>
        <begin position="78"/>
        <end position="90"/>
    </location>
</feature>
<accession>A0A1I8NA07</accession>
<reference evidence="2" key="1">
    <citation type="submission" date="2020-05" db="UniProtKB">
        <authorList>
            <consortium name="EnsemblMetazoa"/>
        </authorList>
    </citation>
    <scope>IDENTIFICATION</scope>
    <source>
        <strain evidence="2">Aabys</strain>
    </source>
</reference>
<dbReference type="Gene3D" id="3.30.160.60">
    <property type="entry name" value="Classic Zinc Finger"/>
    <property type="match status" value="1"/>
</dbReference>
<evidence type="ECO:0000256" key="1">
    <source>
        <dbReference type="SAM" id="MobiDB-lite"/>
    </source>
</evidence>
<feature type="region of interest" description="Disordered" evidence="1">
    <location>
        <begin position="65"/>
        <end position="90"/>
    </location>
</feature>
<dbReference type="EnsemblMetazoa" id="MDOA013109-RA">
    <property type="protein sequence ID" value="MDOA013109-PA"/>
    <property type="gene ID" value="MDOA013109"/>
</dbReference>
<proteinExistence type="predicted"/>
<dbReference type="eggNOG" id="ENOG502QPW5">
    <property type="taxonomic scope" value="Eukaryota"/>
</dbReference>
<dbReference type="VEuPathDB" id="VectorBase:MDOA013109"/>
<evidence type="ECO:0000313" key="2">
    <source>
        <dbReference type="EnsemblMetazoa" id="MDOA013109-PA"/>
    </source>
</evidence>
<dbReference type="AlphaFoldDB" id="A0A1I8NA07"/>